<proteinExistence type="predicted"/>
<dbReference type="GO" id="GO:0005829">
    <property type="term" value="C:cytosol"/>
    <property type="evidence" value="ECO:0007669"/>
    <property type="project" value="TreeGrafter"/>
</dbReference>
<dbReference type="Proteomes" id="UP000193380">
    <property type="component" value="Unassembled WGS sequence"/>
</dbReference>
<feature type="domain" description="HotDog ACOT-type" evidence="3">
    <location>
        <begin position="52"/>
        <end position="108"/>
    </location>
</feature>
<reference evidence="4" key="1">
    <citation type="journal article" date="2014" name="Nat. Commun.">
        <title>The rainbow trout genome provides novel insights into evolution after whole-genome duplication in vertebrates.</title>
        <authorList>
            <person name="Berthelot C."/>
            <person name="Brunet F."/>
            <person name="Chalopin D."/>
            <person name="Juanchich A."/>
            <person name="Bernard M."/>
            <person name="Noel B."/>
            <person name="Bento P."/>
            <person name="Da Silva C."/>
            <person name="Labadie K."/>
            <person name="Alberti A."/>
            <person name="Aury J.M."/>
            <person name="Louis A."/>
            <person name="Dehais P."/>
            <person name="Bardou P."/>
            <person name="Montfort J."/>
            <person name="Klopp C."/>
            <person name="Cabau C."/>
            <person name="Gaspin C."/>
            <person name="Thorgaard G.H."/>
            <person name="Boussaha M."/>
            <person name="Quillet E."/>
            <person name="Guyomard R."/>
            <person name="Galiana D."/>
            <person name="Bobe J."/>
            <person name="Volff J.N."/>
            <person name="Genet C."/>
            <person name="Wincker P."/>
            <person name="Jaillon O."/>
            <person name="Roest Crollius H."/>
            <person name="Guiguen Y."/>
        </authorList>
    </citation>
    <scope>NUCLEOTIDE SEQUENCE [LARGE SCALE GENOMIC DNA]</scope>
</reference>
<organism evidence="4 5">
    <name type="scientific">Oncorhynchus mykiss</name>
    <name type="common">Rainbow trout</name>
    <name type="synonym">Salmo gairdneri</name>
    <dbReference type="NCBI Taxonomy" id="8022"/>
    <lineage>
        <taxon>Eukaryota</taxon>
        <taxon>Metazoa</taxon>
        <taxon>Chordata</taxon>
        <taxon>Craniata</taxon>
        <taxon>Vertebrata</taxon>
        <taxon>Euteleostomi</taxon>
        <taxon>Actinopterygii</taxon>
        <taxon>Neopterygii</taxon>
        <taxon>Teleostei</taxon>
        <taxon>Protacanthopterygii</taxon>
        <taxon>Salmoniformes</taxon>
        <taxon>Salmonidae</taxon>
        <taxon>Salmoninae</taxon>
        <taxon>Oncorhynchus</taxon>
    </lineage>
</organism>
<gene>
    <name evidence="4" type="ORF">GSONMT00027274001</name>
</gene>
<dbReference type="InterPro" id="IPR040170">
    <property type="entry name" value="Cytosol_ACT"/>
</dbReference>
<evidence type="ECO:0000256" key="2">
    <source>
        <dbReference type="ARBA" id="ARBA00022801"/>
    </source>
</evidence>
<name>A0A060WTF4_ONCMY</name>
<dbReference type="PANTHER" id="PTHR11049:SF24">
    <property type="entry name" value="CYTOSOLIC ACYL COENZYME A THIOESTER HYDROLASE"/>
    <property type="match status" value="1"/>
</dbReference>
<dbReference type="AlphaFoldDB" id="A0A060WTF4"/>
<evidence type="ECO:0000256" key="1">
    <source>
        <dbReference type="ARBA" id="ARBA00022487"/>
    </source>
</evidence>
<dbReference type="GO" id="GO:0052816">
    <property type="term" value="F:long-chain fatty acyl-CoA hydrolase activity"/>
    <property type="evidence" value="ECO:0007669"/>
    <property type="project" value="TreeGrafter"/>
</dbReference>
<dbReference type="InterPro" id="IPR029069">
    <property type="entry name" value="HotDog_dom_sf"/>
</dbReference>
<protein>
    <recommendedName>
        <fullName evidence="3">HotDog ACOT-type domain-containing protein</fullName>
    </recommendedName>
</protein>
<dbReference type="GO" id="GO:0052689">
    <property type="term" value="F:carboxylic ester hydrolase activity"/>
    <property type="evidence" value="ECO:0007669"/>
    <property type="project" value="UniProtKB-KW"/>
</dbReference>
<evidence type="ECO:0000313" key="5">
    <source>
        <dbReference type="Proteomes" id="UP000193380"/>
    </source>
</evidence>
<keyword evidence="2" id="KW-0378">Hydrolase</keyword>
<dbReference type="PaxDb" id="8022-A0A060WTF4"/>
<dbReference type="InterPro" id="IPR006683">
    <property type="entry name" value="Thioestr_dom"/>
</dbReference>
<dbReference type="InterPro" id="IPR033120">
    <property type="entry name" value="HOTDOG_ACOT"/>
</dbReference>
<sequence>MFVRSDPQQKQHATRLSLHIAILTAPGDLRQDKLNKEPVIIIIMSGTQSQATASSLQICRIMRPDDANIVGNVHGGTILKMIEEAGCIIGTRHCNTQPGVRVCLCGTG</sequence>
<dbReference type="PANTHER" id="PTHR11049">
    <property type="entry name" value="ACYL COENZYME A THIOESTER HYDROLASE"/>
    <property type="match status" value="1"/>
</dbReference>
<dbReference type="GO" id="GO:0006637">
    <property type="term" value="P:acyl-CoA metabolic process"/>
    <property type="evidence" value="ECO:0007669"/>
    <property type="project" value="TreeGrafter"/>
</dbReference>
<dbReference type="PROSITE" id="PS51770">
    <property type="entry name" value="HOTDOG_ACOT"/>
    <property type="match status" value="1"/>
</dbReference>
<dbReference type="Pfam" id="PF03061">
    <property type="entry name" value="4HBT"/>
    <property type="match status" value="1"/>
</dbReference>
<keyword evidence="1" id="KW-0719">Serine esterase</keyword>
<dbReference type="EMBL" id="FR904730">
    <property type="protein sequence ID" value="CDQ70653.1"/>
    <property type="molecule type" value="Genomic_DNA"/>
</dbReference>
<dbReference type="STRING" id="8022.A0A060WTF4"/>
<dbReference type="SUPFAM" id="SSF54637">
    <property type="entry name" value="Thioesterase/thiol ester dehydrase-isomerase"/>
    <property type="match status" value="1"/>
</dbReference>
<evidence type="ECO:0000259" key="3">
    <source>
        <dbReference type="PROSITE" id="PS51770"/>
    </source>
</evidence>
<reference evidence="4" key="2">
    <citation type="submission" date="2014-03" db="EMBL/GenBank/DDBJ databases">
        <authorList>
            <person name="Genoscope - CEA"/>
        </authorList>
    </citation>
    <scope>NUCLEOTIDE SEQUENCE</scope>
</reference>
<evidence type="ECO:0000313" key="4">
    <source>
        <dbReference type="EMBL" id="CDQ70653.1"/>
    </source>
</evidence>
<accession>A0A060WTF4</accession>
<dbReference type="Gene3D" id="3.10.129.10">
    <property type="entry name" value="Hotdog Thioesterase"/>
    <property type="match status" value="1"/>
</dbReference>
<dbReference type="GO" id="GO:0009062">
    <property type="term" value="P:fatty acid catabolic process"/>
    <property type="evidence" value="ECO:0007669"/>
    <property type="project" value="TreeGrafter"/>
</dbReference>